<dbReference type="Gene3D" id="1.25.40.10">
    <property type="entry name" value="Tetratricopeptide repeat domain"/>
    <property type="match status" value="2"/>
</dbReference>
<evidence type="ECO:0000256" key="2">
    <source>
        <dbReference type="SAM" id="MobiDB-lite"/>
    </source>
</evidence>
<evidence type="ECO:0000256" key="1">
    <source>
        <dbReference type="ARBA" id="ARBA00022737"/>
    </source>
</evidence>
<dbReference type="InterPro" id="IPR019734">
    <property type="entry name" value="TPR_rpt"/>
</dbReference>
<dbReference type="Pfam" id="PF24883">
    <property type="entry name" value="NPHP3_N"/>
    <property type="match status" value="1"/>
</dbReference>
<sequence length="838" mass="93237">MADTVGEGSTAKRPIKDDEDENLDPGSSSAKRARTFKPGEWIFQQEVYRAWEEAAQTTNTSSKTLWVHGPPGSGKSFLSRTVADRLQNSPDQRPIASYLCEEASSASKIVESILVQLARHPRTPQADKETLSNSINTLTKRNNHNLTPAEAAWDVFTSAVNNISACLLVLDGIDELKPQLLNENGFNFAKNLRELQQNHNGVVKLFLSSEDVVVIRDAFKESPALELTLGKLNDDLEVFTADLVDGHSNLIPYKNDIVKDLVELGNFTSIYIAVQCLSNGSTGSGVEDQLSIFHSIDLRGMYVELFDKQYPTLSWADRDLRDSILRWVANAIRPLSISELASFCTVSTNSFVQDFETKAVQVCNHLVKVDGERLVPVHHSLLIFLRSDHRVALSRLHKVRGEAGHLSMAIACLRYLTHPNFAVAAMNPDPNLGLEANSPILEYAVLYWVYHVSQAERASAELQSLVMAFFASPVAFFWIDRLLPQFLYRSVLPIPPRPKHAARFMYIFGLKSQIAKLFQDESSKEELDRIWMETLHRGYEDALREAKAEFGEKHAQVVERTLDLAEVCDWLPGLRARSGRLFQEAYNLAMDLNLSEATSPADVALGLATSQAFADSEKRAGKYAHARDILNKLLPEISAQAVASERDTMLMYALDGLGWVCMKLGRLDEAASHLKEALDIATKLHGSTSSLTLRSKVTQAEIMVELGRSDEAMGLCQQLIRQLEEWQQGEGIPIPSDSISHLNTLANVFMAEHKFAEAAQTFSAVVKNRSETFGIDHPITLWATMMLGLAMEKADADPREVMTLFNDLIPRQEKALGAQHPDVDTSRKALVRAQTIVA</sequence>
<dbReference type="Gene3D" id="3.40.50.300">
    <property type="entry name" value="P-loop containing nucleotide triphosphate hydrolases"/>
    <property type="match status" value="1"/>
</dbReference>
<dbReference type="EMBL" id="NAJM01000036">
    <property type="protein sequence ID" value="RVX68689.1"/>
    <property type="molecule type" value="Genomic_DNA"/>
</dbReference>
<feature type="region of interest" description="Disordered" evidence="2">
    <location>
        <begin position="1"/>
        <end position="36"/>
    </location>
</feature>
<dbReference type="SUPFAM" id="SSF48452">
    <property type="entry name" value="TPR-like"/>
    <property type="match status" value="2"/>
</dbReference>
<dbReference type="Pfam" id="PF13424">
    <property type="entry name" value="TPR_12"/>
    <property type="match status" value="1"/>
</dbReference>
<name>A0A438MZM1_EXOME</name>
<protein>
    <submittedName>
        <fullName evidence="5">Uncharacterized protein</fullName>
    </submittedName>
</protein>
<evidence type="ECO:0000313" key="6">
    <source>
        <dbReference type="Proteomes" id="UP000288859"/>
    </source>
</evidence>
<dbReference type="InterPro" id="IPR027417">
    <property type="entry name" value="P-loop_NTPase"/>
</dbReference>
<dbReference type="InterPro" id="IPR056884">
    <property type="entry name" value="NPHP3-like_N"/>
</dbReference>
<dbReference type="InterPro" id="IPR054471">
    <property type="entry name" value="GPIID_WHD"/>
</dbReference>
<comment type="caution">
    <text evidence="5">The sequence shown here is derived from an EMBL/GenBank/DDBJ whole genome shotgun (WGS) entry which is preliminary data.</text>
</comment>
<dbReference type="SUPFAM" id="SSF52540">
    <property type="entry name" value="P-loop containing nucleoside triphosphate hydrolases"/>
    <property type="match status" value="1"/>
</dbReference>
<evidence type="ECO:0000259" key="4">
    <source>
        <dbReference type="Pfam" id="PF24883"/>
    </source>
</evidence>
<dbReference type="PANTHER" id="PTHR10039">
    <property type="entry name" value="AMELOGENIN"/>
    <property type="match status" value="1"/>
</dbReference>
<gene>
    <name evidence="5" type="ORF">B0A52_07116</name>
</gene>
<dbReference type="Pfam" id="PF22939">
    <property type="entry name" value="WHD_GPIID"/>
    <property type="match status" value="1"/>
</dbReference>
<dbReference type="AlphaFoldDB" id="A0A438MZM1"/>
<dbReference type="SMART" id="SM00028">
    <property type="entry name" value="TPR"/>
    <property type="match status" value="2"/>
</dbReference>
<reference evidence="5 6" key="1">
    <citation type="submission" date="2017-03" db="EMBL/GenBank/DDBJ databases">
        <title>Genomes of endolithic fungi from Antarctica.</title>
        <authorList>
            <person name="Coleine C."/>
            <person name="Masonjones S."/>
            <person name="Stajich J.E."/>
        </authorList>
    </citation>
    <scope>NUCLEOTIDE SEQUENCE [LARGE SCALE GENOMIC DNA]</scope>
    <source>
        <strain evidence="5 6">CCFEE 6314</strain>
    </source>
</reference>
<dbReference type="Proteomes" id="UP000288859">
    <property type="component" value="Unassembled WGS sequence"/>
</dbReference>
<dbReference type="InterPro" id="IPR011990">
    <property type="entry name" value="TPR-like_helical_dom_sf"/>
</dbReference>
<evidence type="ECO:0000313" key="5">
    <source>
        <dbReference type="EMBL" id="RVX68689.1"/>
    </source>
</evidence>
<feature type="domain" description="GPI inositol-deacylase winged helix" evidence="3">
    <location>
        <begin position="319"/>
        <end position="390"/>
    </location>
</feature>
<proteinExistence type="predicted"/>
<feature type="domain" description="Nephrocystin 3-like N-terminal" evidence="4">
    <location>
        <begin position="39"/>
        <end position="209"/>
    </location>
</feature>
<accession>A0A438MZM1</accession>
<keyword evidence="1" id="KW-0677">Repeat</keyword>
<dbReference type="OrthoDB" id="7464126at2759"/>
<evidence type="ECO:0000259" key="3">
    <source>
        <dbReference type="Pfam" id="PF22939"/>
    </source>
</evidence>
<organism evidence="5 6">
    <name type="scientific">Exophiala mesophila</name>
    <name type="common">Black yeast-like fungus</name>
    <dbReference type="NCBI Taxonomy" id="212818"/>
    <lineage>
        <taxon>Eukaryota</taxon>
        <taxon>Fungi</taxon>
        <taxon>Dikarya</taxon>
        <taxon>Ascomycota</taxon>
        <taxon>Pezizomycotina</taxon>
        <taxon>Eurotiomycetes</taxon>
        <taxon>Chaetothyriomycetidae</taxon>
        <taxon>Chaetothyriales</taxon>
        <taxon>Herpotrichiellaceae</taxon>
        <taxon>Exophiala</taxon>
    </lineage>
</organism>